<keyword evidence="11" id="KW-1278">Translocase</keyword>
<dbReference type="Gene3D" id="3.30.70.100">
    <property type="match status" value="1"/>
</dbReference>
<dbReference type="Gene3D" id="3.40.1110.10">
    <property type="entry name" value="Calcium-transporting ATPase, cytoplasmic domain N"/>
    <property type="match status" value="1"/>
</dbReference>
<evidence type="ECO:0000256" key="2">
    <source>
        <dbReference type="ARBA" id="ARBA00006024"/>
    </source>
</evidence>
<evidence type="ECO:0000259" key="16">
    <source>
        <dbReference type="PROSITE" id="PS50846"/>
    </source>
</evidence>
<dbReference type="PROSITE" id="PS50846">
    <property type="entry name" value="HMA_2"/>
    <property type="match status" value="1"/>
</dbReference>
<dbReference type="InterPro" id="IPR021993">
    <property type="entry name" value="ATPase-cat-bd"/>
</dbReference>
<dbReference type="RefSeq" id="WP_317104217.1">
    <property type="nucleotide sequence ID" value="NZ_CP136584.1"/>
</dbReference>
<feature type="transmembrane region" description="Helical" evidence="15">
    <location>
        <begin position="208"/>
        <end position="230"/>
    </location>
</feature>
<dbReference type="SUPFAM" id="SSF81653">
    <property type="entry name" value="Calcium ATPase, transduction domain A"/>
    <property type="match status" value="1"/>
</dbReference>
<comment type="similarity">
    <text evidence="2 15">Belongs to the cation transport ATPase (P-type) (TC 3.A.3) family. Type IB subfamily.</text>
</comment>
<protein>
    <submittedName>
        <fullName evidence="17">Heavy metal translocating P-type ATPase</fullName>
    </submittedName>
</protein>
<dbReference type="NCBIfam" id="TIGR01511">
    <property type="entry name" value="ATPase-IB1_Cu"/>
    <property type="match status" value="1"/>
</dbReference>
<dbReference type="InterPro" id="IPR036412">
    <property type="entry name" value="HAD-like_sf"/>
</dbReference>
<dbReference type="InterPro" id="IPR006121">
    <property type="entry name" value="HMA_dom"/>
</dbReference>
<dbReference type="CDD" id="cd00371">
    <property type="entry name" value="HMA"/>
    <property type="match status" value="1"/>
</dbReference>
<feature type="transmembrane region" description="Helical" evidence="15">
    <location>
        <begin position="745"/>
        <end position="765"/>
    </location>
</feature>
<feature type="transmembrane region" description="Helical" evidence="15">
    <location>
        <begin position="426"/>
        <end position="443"/>
    </location>
</feature>
<sequence>MTPCFHCGEPVPANSGYSLEIKGIVRPMCCPGCQAVAETIMECGLASYYDHRTAPGTKGDLVPEELAALTHYDLAEIQQEFVTESGTLREIQLTVEGLTCAACAWLIERHLMTLGGLRYINVNTTTHRARIKWDPAQLSLSDILKGFAQIGYRAYPFQTHSQEALYAKEVRSYMFRLALAGLGSMQVMMCAVALYMDLFISVEDEFMVYFKWISLLLSTPIMIYSAQPFYVGAWRSLKQGHLSMDVSVSLALIGAFIASMWATVFNTGEVYYDSITMFVFFLLLGRFLELRARRKASESSSNLARLVPIMATRIDDEGEYDVAAKTLQVGDRVRVLAGATLPADGIIVEGQASLNESMLTGEQLPLLKQPGDQVYAGTINTDAPLQIRVSHRIEESRIAQIMRLQDHALDDKPAIAQMADQLSRHFILVLLIIAAAVWTFWHFHQPDQAFWVTLAVLVATCPCALSLATPTALTSATANLTRNGILLRRGHVLDVLTKANRIVMDKTGTLTTGEISLTGITTLAEVDEAYCLAIARAMETQSEHPIARAFRLPADSLTVLPSAREITPVIGHGITALVDGVRYRIGSARWLGLDPAQESGRGLAIYLADEQQVLARFNLEDTLRPDARALIAAFKAAGLQTTVLTGDSSLQADEIARELGVDELVKGVSPDGKLAYLKTREAQGDISIMVGDGINDAPVLAGAHASFAMAGGTDLAKNSADAILLADDLSRLLGARVLAMRTRKIIIENFAWSIGYNLLVLPLAACGWLPPYLAAAGMSLSSLIVVTNSMRLNR</sequence>
<dbReference type="InterPro" id="IPR018303">
    <property type="entry name" value="ATPase_P-typ_P_site"/>
</dbReference>
<organism evidence="17 18">
    <name type="scientific">Aeromonas allosaccharophila</name>
    <dbReference type="NCBI Taxonomy" id="656"/>
    <lineage>
        <taxon>Bacteria</taxon>
        <taxon>Pseudomonadati</taxon>
        <taxon>Pseudomonadota</taxon>
        <taxon>Gammaproteobacteria</taxon>
        <taxon>Aeromonadales</taxon>
        <taxon>Aeromonadaceae</taxon>
        <taxon>Aeromonas</taxon>
    </lineage>
</organism>
<feature type="transmembrane region" description="Helical" evidence="15">
    <location>
        <begin position="449"/>
        <end position="473"/>
    </location>
</feature>
<keyword evidence="6 15" id="KW-0812">Transmembrane</keyword>
<keyword evidence="4 15" id="KW-1003">Cell membrane</keyword>
<keyword evidence="8 15" id="KW-0547">Nucleotide-binding</keyword>
<keyword evidence="12 15" id="KW-1133">Transmembrane helix</keyword>
<reference evidence="17 18" key="1">
    <citation type="submission" date="2023-10" db="EMBL/GenBank/DDBJ databases">
        <title>Genome analysis of psychrotrophic aerobic bacterium Aeromonas allosaccharophila BIM B-1809 isolated from infected fish.</title>
        <authorList>
            <person name="Leanovich S.I."/>
            <person name="Sidarenka A.V."/>
            <person name="Akhremchuk A.E."/>
            <person name="Sikolenko M.A."/>
            <person name="Valentovich L.N."/>
        </authorList>
    </citation>
    <scope>NUCLEOTIDE SEQUENCE [LARGE SCALE GENOMIC DNA]</scope>
    <source>
        <strain evidence="17 18">BIM B-1809</strain>
    </source>
</reference>
<keyword evidence="3" id="KW-0813">Transport</keyword>
<feature type="transmembrane region" description="Helical" evidence="15">
    <location>
        <begin position="270"/>
        <end position="288"/>
    </location>
</feature>
<evidence type="ECO:0000256" key="3">
    <source>
        <dbReference type="ARBA" id="ARBA00022448"/>
    </source>
</evidence>
<keyword evidence="9 15" id="KW-0067">ATP-binding</keyword>
<dbReference type="InterPro" id="IPR023299">
    <property type="entry name" value="ATPase_P-typ_cyto_dom_N"/>
</dbReference>
<feature type="domain" description="HMA" evidence="16">
    <location>
        <begin position="89"/>
        <end position="155"/>
    </location>
</feature>
<dbReference type="Pfam" id="PF12156">
    <property type="entry name" value="ATPase-cat_bd"/>
    <property type="match status" value="1"/>
</dbReference>
<dbReference type="PANTHER" id="PTHR43520:SF5">
    <property type="entry name" value="CATION-TRANSPORTING P-TYPE ATPASE-RELATED"/>
    <property type="match status" value="1"/>
</dbReference>
<dbReference type="Pfam" id="PF00403">
    <property type="entry name" value="HMA"/>
    <property type="match status" value="1"/>
</dbReference>
<evidence type="ECO:0000256" key="5">
    <source>
        <dbReference type="ARBA" id="ARBA00022553"/>
    </source>
</evidence>
<evidence type="ECO:0000256" key="12">
    <source>
        <dbReference type="ARBA" id="ARBA00022989"/>
    </source>
</evidence>
<dbReference type="Proteomes" id="UP001302667">
    <property type="component" value="Chromosome"/>
</dbReference>
<evidence type="ECO:0000256" key="11">
    <source>
        <dbReference type="ARBA" id="ARBA00022967"/>
    </source>
</evidence>
<evidence type="ECO:0000313" key="18">
    <source>
        <dbReference type="Proteomes" id="UP001302667"/>
    </source>
</evidence>
<name>A0ABZ0FGF9_9GAMM</name>
<evidence type="ECO:0000256" key="8">
    <source>
        <dbReference type="ARBA" id="ARBA00022741"/>
    </source>
</evidence>
<dbReference type="Gene3D" id="2.70.150.10">
    <property type="entry name" value="Calcium-transporting ATPase, cytoplasmic transduction domain A"/>
    <property type="match status" value="1"/>
</dbReference>
<dbReference type="Gene3D" id="3.40.50.1000">
    <property type="entry name" value="HAD superfamily/HAD-like"/>
    <property type="match status" value="1"/>
</dbReference>
<dbReference type="EMBL" id="CP136584">
    <property type="protein sequence ID" value="WOE68475.1"/>
    <property type="molecule type" value="Genomic_DNA"/>
</dbReference>
<dbReference type="SUPFAM" id="SSF55008">
    <property type="entry name" value="HMA, heavy metal-associated domain"/>
    <property type="match status" value="1"/>
</dbReference>
<dbReference type="SUPFAM" id="SSF81665">
    <property type="entry name" value="Calcium ATPase, transmembrane domain M"/>
    <property type="match status" value="1"/>
</dbReference>
<dbReference type="PANTHER" id="PTHR43520">
    <property type="entry name" value="ATP7, ISOFORM B"/>
    <property type="match status" value="1"/>
</dbReference>
<dbReference type="Pfam" id="PF00702">
    <property type="entry name" value="Hydrolase"/>
    <property type="match status" value="1"/>
</dbReference>
<evidence type="ECO:0000256" key="4">
    <source>
        <dbReference type="ARBA" id="ARBA00022475"/>
    </source>
</evidence>
<dbReference type="InterPro" id="IPR036163">
    <property type="entry name" value="HMA_dom_sf"/>
</dbReference>
<dbReference type="NCBIfam" id="TIGR01494">
    <property type="entry name" value="ATPase_P-type"/>
    <property type="match status" value="1"/>
</dbReference>
<gene>
    <name evidence="17" type="ORF">RY972_10680</name>
</gene>
<keyword evidence="14 15" id="KW-0472">Membrane</keyword>
<dbReference type="InterPro" id="IPR008250">
    <property type="entry name" value="ATPase_P-typ_transduc_dom_A_sf"/>
</dbReference>
<dbReference type="PROSITE" id="PS00154">
    <property type="entry name" value="ATPASE_E1_E2"/>
    <property type="match status" value="1"/>
</dbReference>
<dbReference type="InterPro" id="IPR059000">
    <property type="entry name" value="ATPase_P-type_domA"/>
</dbReference>
<dbReference type="CDD" id="cd02079">
    <property type="entry name" value="P-type_ATPase_HM"/>
    <property type="match status" value="1"/>
</dbReference>
<evidence type="ECO:0000313" key="17">
    <source>
        <dbReference type="EMBL" id="WOE68475.1"/>
    </source>
</evidence>
<evidence type="ECO:0000256" key="1">
    <source>
        <dbReference type="ARBA" id="ARBA00004651"/>
    </source>
</evidence>
<evidence type="ECO:0000256" key="15">
    <source>
        <dbReference type="RuleBase" id="RU362081"/>
    </source>
</evidence>
<dbReference type="Pfam" id="PF00122">
    <property type="entry name" value="E1-E2_ATPase"/>
    <property type="match status" value="1"/>
</dbReference>
<evidence type="ECO:0000256" key="6">
    <source>
        <dbReference type="ARBA" id="ARBA00022692"/>
    </source>
</evidence>
<dbReference type="InterPro" id="IPR027256">
    <property type="entry name" value="P-typ_ATPase_IB"/>
</dbReference>
<dbReference type="PRINTS" id="PR00119">
    <property type="entry name" value="CATATPASE"/>
</dbReference>
<keyword evidence="13" id="KW-0406">Ion transport</keyword>
<dbReference type="InterPro" id="IPR023298">
    <property type="entry name" value="ATPase_P-typ_TM_dom_sf"/>
</dbReference>
<keyword evidence="18" id="KW-1185">Reference proteome</keyword>
<dbReference type="SUPFAM" id="SSF56784">
    <property type="entry name" value="HAD-like"/>
    <property type="match status" value="1"/>
</dbReference>
<keyword evidence="5" id="KW-0597">Phosphoprotein</keyword>
<keyword evidence="7 15" id="KW-0479">Metal-binding</keyword>
<keyword evidence="10" id="KW-0460">Magnesium</keyword>
<accession>A0ABZ0FGF9</accession>
<comment type="subcellular location">
    <subcellularLocation>
        <location evidence="1">Cell membrane</location>
        <topology evidence="1">Multi-pass membrane protein</topology>
    </subcellularLocation>
</comment>
<evidence type="ECO:0000256" key="13">
    <source>
        <dbReference type="ARBA" id="ARBA00023065"/>
    </source>
</evidence>
<evidence type="ECO:0000256" key="10">
    <source>
        <dbReference type="ARBA" id="ARBA00022842"/>
    </source>
</evidence>
<feature type="transmembrane region" description="Helical" evidence="15">
    <location>
        <begin position="242"/>
        <end position="264"/>
    </location>
</feature>
<evidence type="ECO:0000256" key="14">
    <source>
        <dbReference type="ARBA" id="ARBA00023136"/>
    </source>
</evidence>
<dbReference type="NCBIfam" id="TIGR01525">
    <property type="entry name" value="ATPase-IB_hvy"/>
    <property type="match status" value="1"/>
</dbReference>
<evidence type="ECO:0000256" key="9">
    <source>
        <dbReference type="ARBA" id="ARBA00022840"/>
    </source>
</evidence>
<dbReference type="NCBIfam" id="TIGR01512">
    <property type="entry name" value="ATPase-IB2_Cd"/>
    <property type="match status" value="1"/>
</dbReference>
<evidence type="ECO:0000256" key="7">
    <source>
        <dbReference type="ARBA" id="ARBA00022723"/>
    </source>
</evidence>
<proteinExistence type="inferred from homology"/>
<dbReference type="InterPro" id="IPR001757">
    <property type="entry name" value="P_typ_ATPase"/>
</dbReference>
<feature type="transmembrane region" description="Helical" evidence="15">
    <location>
        <begin position="177"/>
        <end position="196"/>
    </location>
</feature>
<dbReference type="InterPro" id="IPR023214">
    <property type="entry name" value="HAD_sf"/>
</dbReference>